<dbReference type="PRINTS" id="PR00111">
    <property type="entry name" value="ABHYDROLASE"/>
</dbReference>
<dbReference type="RefSeq" id="WP_201857010.1">
    <property type="nucleotide sequence ID" value="NZ_JAERRG010000029.1"/>
</dbReference>
<dbReference type="Proteomes" id="UP000621510">
    <property type="component" value="Unassembled WGS sequence"/>
</dbReference>
<dbReference type="InterPro" id="IPR029058">
    <property type="entry name" value="AB_hydrolase_fold"/>
</dbReference>
<comment type="caution">
    <text evidence="3">The sequence shown here is derived from an EMBL/GenBank/DDBJ whole genome shotgun (WGS) entry which is preliminary data.</text>
</comment>
<dbReference type="Pfam" id="PF00561">
    <property type="entry name" value="Abhydrolase_1"/>
    <property type="match status" value="1"/>
</dbReference>
<dbReference type="InterPro" id="IPR000639">
    <property type="entry name" value="Epox_hydrolase-like"/>
</dbReference>
<dbReference type="GO" id="GO:0016787">
    <property type="term" value="F:hydrolase activity"/>
    <property type="evidence" value="ECO:0007669"/>
    <property type="project" value="UniProtKB-KW"/>
</dbReference>
<gene>
    <name evidence="3" type="ORF">JK364_43695</name>
</gene>
<keyword evidence="1 3" id="KW-0378">Hydrolase</keyword>
<dbReference type="PANTHER" id="PTHR43329">
    <property type="entry name" value="EPOXIDE HYDROLASE"/>
    <property type="match status" value="1"/>
</dbReference>
<accession>A0ABS1Q3I0</accession>
<dbReference type="EMBL" id="JAERRG010000029">
    <property type="protein sequence ID" value="MBL1119218.1"/>
    <property type="molecule type" value="Genomic_DNA"/>
</dbReference>
<sequence length="284" mass="31339">MTRHTVVVGGHRVNAFEAGAGPETIVLVPGIPDSSAVYRGQVPGLLDAGYRVIAPDLLGQGDSDMPAEVEHYTIAKDQERLWAVVDALGADTFHLVGHDRGAGSTWAMAAHRPDRIKSYVALSTGHPSARARAGYEQRQLSWYMLRLLFPDAESWLRGEAEGEGGAWSTFRWWVGNHPEADAWIADLERPGALTAMLNFYQANIHPVNATMTPVPRVRVPVLGVWPTGDIYSSLEQMARSGEWIDAPWRFERLAGAGHFLQLDRPDAVTDLILGHTEKYRDRLA</sequence>
<dbReference type="PRINTS" id="PR00412">
    <property type="entry name" value="EPOXHYDRLASE"/>
</dbReference>
<dbReference type="SUPFAM" id="SSF53474">
    <property type="entry name" value="alpha/beta-Hydrolases"/>
    <property type="match status" value="1"/>
</dbReference>
<evidence type="ECO:0000313" key="4">
    <source>
        <dbReference type="Proteomes" id="UP000621510"/>
    </source>
</evidence>
<evidence type="ECO:0000259" key="2">
    <source>
        <dbReference type="Pfam" id="PF00561"/>
    </source>
</evidence>
<feature type="domain" description="AB hydrolase-1" evidence="2">
    <location>
        <begin position="24"/>
        <end position="265"/>
    </location>
</feature>
<dbReference type="Gene3D" id="3.40.50.1820">
    <property type="entry name" value="alpha/beta hydrolase"/>
    <property type="match status" value="1"/>
</dbReference>
<reference evidence="3 4" key="1">
    <citation type="submission" date="2021-01" db="EMBL/GenBank/DDBJ databases">
        <title>WGS of actinomycetes isolated from Thailand.</title>
        <authorList>
            <person name="Thawai C."/>
        </authorList>
    </citation>
    <scope>NUCLEOTIDE SEQUENCE [LARGE SCALE GENOMIC DNA]</scope>
    <source>
        <strain evidence="3 4">CA3R110</strain>
    </source>
</reference>
<organism evidence="3 4">
    <name type="scientific">Streptomyces endocoffeicus</name>
    <dbReference type="NCBI Taxonomy" id="2898945"/>
    <lineage>
        <taxon>Bacteria</taxon>
        <taxon>Bacillati</taxon>
        <taxon>Actinomycetota</taxon>
        <taxon>Actinomycetes</taxon>
        <taxon>Kitasatosporales</taxon>
        <taxon>Streptomycetaceae</taxon>
        <taxon>Streptomyces</taxon>
    </lineage>
</organism>
<evidence type="ECO:0000313" key="3">
    <source>
        <dbReference type="EMBL" id="MBL1119218.1"/>
    </source>
</evidence>
<dbReference type="InterPro" id="IPR000073">
    <property type="entry name" value="AB_hydrolase_1"/>
</dbReference>
<name>A0ABS1Q3I0_9ACTN</name>
<keyword evidence="4" id="KW-1185">Reference proteome</keyword>
<proteinExistence type="predicted"/>
<evidence type="ECO:0000256" key="1">
    <source>
        <dbReference type="ARBA" id="ARBA00022801"/>
    </source>
</evidence>
<protein>
    <submittedName>
        <fullName evidence="3">Alpha/beta hydrolase</fullName>
    </submittedName>
</protein>